<dbReference type="EMBL" id="CAFAAO010000006">
    <property type="protein sequence ID" value="CAB4800565.1"/>
    <property type="molecule type" value="Genomic_DNA"/>
</dbReference>
<protein>
    <submittedName>
        <fullName evidence="8">Unannotated protein</fullName>
    </submittedName>
</protein>
<dbReference type="EMBL" id="CAFBPK010000011">
    <property type="protein sequence ID" value="CAB5019097.1"/>
    <property type="molecule type" value="Genomic_DNA"/>
</dbReference>
<evidence type="ECO:0000259" key="6">
    <source>
        <dbReference type="Pfam" id="PF20772"/>
    </source>
</evidence>
<dbReference type="InterPro" id="IPR048300">
    <property type="entry name" value="TACO1_YebC-like_2nd/3rd_dom"/>
</dbReference>
<dbReference type="NCBIfam" id="NF009044">
    <property type="entry name" value="PRK12378.1"/>
    <property type="match status" value="1"/>
</dbReference>
<dbReference type="SUPFAM" id="SSF75625">
    <property type="entry name" value="YebC-like"/>
    <property type="match status" value="1"/>
</dbReference>
<reference evidence="8" key="1">
    <citation type="submission" date="2020-05" db="EMBL/GenBank/DDBJ databases">
        <authorList>
            <person name="Chiriac C."/>
            <person name="Salcher M."/>
            <person name="Ghai R."/>
            <person name="Kavagutti S V."/>
        </authorList>
    </citation>
    <scope>NUCLEOTIDE SEQUENCE</scope>
</reference>
<dbReference type="GO" id="GO:0005829">
    <property type="term" value="C:cytosol"/>
    <property type="evidence" value="ECO:0007669"/>
    <property type="project" value="TreeGrafter"/>
</dbReference>
<dbReference type="FunFam" id="1.10.10.200:FF:000002">
    <property type="entry name" value="Probable transcriptional regulatory protein CLM62_37755"/>
    <property type="match status" value="1"/>
</dbReference>
<dbReference type="EMBL" id="CAEZZD010000030">
    <property type="protein sequence ID" value="CAB4743703.1"/>
    <property type="molecule type" value="Genomic_DNA"/>
</dbReference>
<evidence type="ECO:0000313" key="13">
    <source>
        <dbReference type="EMBL" id="CAB5019097.1"/>
    </source>
</evidence>
<dbReference type="InterPro" id="IPR002876">
    <property type="entry name" value="Transcrip_reg_TACO1-like"/>
</dbReference>
<name>A0A6J5ZMT9_9ZZZZ</name>
<feature type="domain" description="TACO1/YebC-like N-terminal" evidence="6">
    <location>
        <begin position="5"/>
        <end position="75"/>
    </location>
</feature>
<evidence type="ECO:0000259" key="5">
    <source>
        <dbReference type="Pfam" id="PF01709"/>
    </source>
</evidence>
<dbReference type="PANTHER" id="PTHR12532:SF6">
    <property type="entry name" value="TRANSCRIPTIONAL REGULATORY PROTEIN YEBC-RELATED"/>
    <property type="match status" value="1"/>
</dbReference>
<dbReference type="Pfam" id="PF20772">
    <property type="entry name" value="TACO1_YebC_N"/>
    <property type="match status" value="1"/>
</dbReference>
<evidence type="ECO:0000313" key="8">
    <source>
        <dbReference type="EMBL" id="CAB4342319.1"/>
    </source>
</evidence>
<keyword evidence="4" id="KW-0238">DNA-binding</keyword>
<evidence type="ECO:0000256" key="1">
    <source>
        <dbReference type="ARBA" id="ARBA00004173"/>
    </source>
</evidence>
<comment type="similarity">
    <text evidence="2">Belongs to the TACO1 family.</text>
</comment>
<dbReference type="Gene3D" id="1.10.10.200">
    <property type="match status" value="1"/>
</dbReference>
<comment type="subcellular location">
    <subcellularLocation>
        <location evidence="1">Mitochondrion</location>
    </subcellularLocation>
</comment>
<gene>
    <name evidence="9" type="ORF">UFOPK2648_00621</name>
    <name evidence="10" type="ORF">UFOPK2824_00316</name>
    <name evidence="11" type="ORF">UFOPK3037_00610</name>
    <name evidence="12" type="ORF">UFOPK3278_01085</name>
    <name evidence="7" type="ORF">UFOPK3406_00481</name>
    <name evidence="8" type="ORF">UFOPK3925_01111</name>
    <name evidence="13" type="ORF">UFOPK4097_00816</name>
</gene>
<dbReference type="NCBIfam" id="TIGR01033">
    <property type="entry name" value="YebC/PmpR family DNA-binding transcriptional regulator"/>
    <property type="match status" value="1"/>
</dbReference>
<dbReference type="Pfam" id="PF01709">
    <property type="entry name" value="Transcrip_reg"/>
    <property type="match status" value="1"/>
</dbReference>
<evidence type="ECO:0000313" key="9">
    <source>
        <dbReference type="EMBL" id="CAB4706455.1"/>
    </source>
</evidence>
<sequence>MSGHSKWATTKHKKAVIDSRRGKLFAKLIKNIEVAARLGGGDTSANPTLFDAIVKAKKSSVPNDNIDRAVKRGSGVEAGGADYQTIMYEGYGPNGVAILIECLSDNRNRAASDTRVAVTRNGGNMADPGSVSYMFERKGVVMVPEGASTEEAILEAVLEAGAEEVNDHGGSIEIISDSKDVVAVRQALQAAGIDYESAESTFVPNMTVPVDADTARKVFVLIEALEDVDDVQNVFTNIDISDEVLAELDD</sequence>
<dbReference type="EMBL" id="CAFBIX010000050">
    <property type="protein sequence ID" value="CAB4849672.1"/>
    <property type="molecule type" value="Genomic_DNA"/>
</dbReference>
<dbReference type="HAMAP" id="MF_00693">
    <property type="entry name" value="Transcrip_reg_TACO1"/>
    <property type="match status" value="1"/>
</dbReference>
<dbReference type="PANTHER" id="PTHR12532">
    <property type="entry name" value="TRANSLATIONAL ACTIVATOR OF CYTOCHROME C OXIDASE 1"/>
    <property type="match status" value="1"/>
</dbReference>
<feature type="domain" description="TACO1/YebC-like second and third" evidence="5">
    <location>
        <begin position="83"/>
        <end position="238"/>
    </location>
</feature>
<proteinExistence type="inferred from homology"/>
<dbReference type="InterPro" id="IPR049083">
    <property type="entry name" value="TACO1_YebC_N"/>
</dbReference>
<evidence type="ECO:0000313" key="11">
    <source>
        <dbReference type="EMBL" id="CAB4800565.1"/>
    </source>
</evidence>
<evidence type="ECO:0000313" key="10">
    <source>
        <dbReference type="EMBL" id="CAB4743703.1"/>
    </source>
</evidence>
<dbReference type="GO" id="GO:0003677">
    <property type="term" value="F:DNA binding"/>
    <property type="evidence" value="ECO:0007669"/>
    <property type="project" value="UniProtKB-KW"/>
</dbReference>
<evidence type="ECO:0000256" key="2">
    <source>
        <dbReference type="ARBA" id="ARBA00008724"/>
    </source>
</evidence>
<organism evidence="8">
    <name type="scientific">freshwater metagenome</name>
    <dbReference type="NCBI Taxonomy" id="449393"/>
    <lineage>
        <taxon>unclassified sequences</taxon>
        <taxon>metagenomes</taxon>
        <taxon>ecological metagenomes</taxon>
    </lineage>
</organism>
<evidence type="ECO:0000256" key="4">
    <source>
        <dbReference type="ARBA" id="ARBA00023125"/>
    </source>
</evidence>
<evidence type="ECO:0000313" key="7">
    <source>
        <dbReference type="EMBL" id="CAB4334527.1"/>
    </source>
</evidence>
<evidence type="ECO:0000313" key="12">
    <source>
        <dbReference type="EMBL" id="CAB4849672.1"/>
    </source>
</evidence>
<accession>A0A6J5ZMT9</accession>
<dbReference type="InterPro" id="IPR026564">
    <property type="entry name" value="Transcrip_reg_TACO1-like_dom3"/>
</dbReference>
<dbReference type="GO" id="GO:0005739">
    <property type="term" value="C:mitochondrion"/>
    <property type="evidence" value="ECO:0007669"/>
    <property type="project" value="UniProtKB-SubCell"/>
</dbReference>
<dbReference type="AlphaFoldDB" id="A0A6J5ZMT9"/>
<dbReference type="InterPro" id="IPR029072">
    <property type="entry name" value="YebC-like"/>
</dbReference>
<dbReference type="InterPro" id="IPR017856">
    <property type="entry name" value="Integrase-like_N"/>
</dbReference>
<dbReference type="NCBIfam" id="NF001030">
    <property type="entry name" value="PRK00110.1"/>
    <property type="match status" value="1"/>
</dbReference>
<dbReference type="EMBL" id="CAESAI010000007">
    <property type="protein sequence ID" value="CAB4334527.1"/>
    <property type="molecule type" value="Genomic_DNA"/>
</dbReference>
<evidence type="ECO:0000256" key="3">
    <source>
        <dbReference type="ARBA" id="ARBA00022490"/>
    </source>
</evidence>
<keyword evidence="3" id="KW-0963">Cytoplasm</keyword>
<dbReference type="EMBL" id="CAEZYC010000026">
    <property type="protein sequence ID" value="CAB4706455.1"/>
    <property type="molecule type" value="Genomic_DNA"/>
</dbReference>
<dbReference type="Gene3D" id="3.30.70.980">
    <property type="match status" value="2"/>
</dbReference>
<dbReference type="EMBL" id="CAESAD010000008">
    <property type="protein sequence ID" value="CAB4342319.1"/>
    <property type="molecule type" value="Genomic_DNA"/>
</dbReference>